<keyword evidence="5" id="KW-1003">Cell membrane</keyword>
<keyword evidence="5" id="KW-0472">Membrane</keyword>
<keyword evidence="2 5" id="KW-0813">Transport</keyword>
<organism evidence="6 7">
    <name type="scientific">Listeria booriae</name>
    <dbReference type="NCBI Taxonomy" id="1552123"/>
    <lineage>
        <taxon>Bacteria</taxon>
        <taxon>Bacillati</taxon>
        <taxon>Bacillota</taxon>
        <taxon>Bacilli</taxon>
        <taxon>Bacillales</taxon>
        <taxon>Listeriaceae</taxon>
        <taxon>Listeria</taxon>
    </lineage>
</organism>
<dbReference type="EMBL" id="JNFA01000002">
    <property type="protein sequence ID" value="KGL44504.1"/>
    <property type="molecule type" value="Genomic_DNA"/>
</dbReference>
<feature type="chain" id="PRO_5039743208" description="Maltodextrin-binding protein" evidence="5">
    <location>
        <begin position="27"/>
        <end position="422"/>
    </location>
</feature>
<name>A0A099WFM0_9LIST</name>
<dbReference type="Proteomes" id="UP000029844">
    <property type="component" value="Unassembled WGS sequence"/>
</dbReference>
<evidence type="ECO:0000313" key="6">
    <source>
        <dbReference type="EMBL" id="KGL44504.1"/>
    </source>
</evidence>
<dbReference type="Pfam" id="PF13416">
    <property type="entry name" value="SBP_bac_8"/>
    <property type="match status" value="1"/>
</dbReference>
<comment type="subcellular location">
    <subcellularLocation>
        <location evidence="5">Cell membrane</location>
        <topology evidence="5">Lipid-anchor</topology>
    </subcellularLocation>
</comment>
<reference evidence="6 7" key="1">
    <citation type="submission" date="2014-05" db="EMBL/GenBank/DDBJ databases">
        <title>Novel Listeriaceae from food processing environments.</title>
        <authorList>
            <person name="den Bakker H.C."/>
        </authorList>
    </citation>
    <scope>NUCLEOTIDE SEQUENCE [LARGE SCALE GENOMIC DNA]</scope>
    <source>
        <strain evidence="6 7">FSL A5-0281</strain>
    </source>
</reference>
<proteinExistence type="inferred from homology"/>
<evidence type="ECO:0000256" key="2">
    <source>
        <dbReference type="ARBA" id="ARBA00022448"/>
    </source>
</evidence>
<dbReference type="InterPro" id="IPR006059">
    <property type="entry name" value="SBP"/>
</dbReference>
<protein>
    <recommendedName>
        <fullName evidence="5">Maltodextrin-binding protein</fullName>
    </recommendedName>
</protein>
<sequence length="422" mass="45998">MVMSSFKKFGLLAMVAVMVLMLAACGGGSSSKDSSSSDGKKTLTVSVDEGYAKYVDKIKSKFEKDNDVTVKVVKKDMFETLEALPLDGPAGTAPDVMMSAYDRIGSLGQQGHLAEVKLGNKDQLDDNDVKQVTIDDKVYGAPAIIETLVLYYNKDLLDKAPTTFKELEALTKDPRFNFATEKGKSTAFLAKWTDFYFSYGLLAGYGGYVFGDNGTNPKDIGLNNAGSVEGITYATKWFQTYWPKGMQDNKSADDFIQDQFVKGKAGAIIGGPWSAASYKEAKLNYGVAEIPTLDNGKPYSPFAGGKGWVISNYSKNKDVAQKWLDYVTDTDNQNTLYDMTNEVPANHESRDVAAAKKDELTSAVIAQYANATPMPNIPEMAEVWTGAENLMFDAASGNKTPKQSANDAVKVISDNIDQKYQK</sequence>
<keyword evidence="5" id="KW-0449">Lipoprotein</keyword>
<dbReference type="STRING" id="1552123.EP57_00685"/>
<dbReference type="InterPro" id="IPR006060">
    <property type="entry name" value="Maltose/Cyclodextrin-bd"/>
</dbReference>
<evidence type="ECO:0000313" key="7">
    <source>
        <dbReference type="Proteomes" id="UP000029844"/>
    </source>
</evidence>
<dbReference type="eggNOG" id="COG2182">
    <property type="taxonomic scope" value="Bacteria"/>
</dbReference>
<dbReference type="PROSITE" id="PS51257">
    <property type="entry name" value="PROKAR_LIPOPROTEIN"/>
    <property type="match status" value="1"/>
</dbReference>
<dbReference type="AlphaFoldDB" id="A0A099WFM0"/>
<dbReference type="PRINTS" id="PR00181">
    <property type="entry name" value="MALTOSEBP"/>
</dbReference>
<dbReference type="Gene3D" id="3.40.190.10">
    <property type="entry name" value="Periplasmic binding protein-like II"/>
    <property type="match status" value="2"/>
</dbReference>
<evidence type="ECO:0000256" key="4">
    <source>
        <dbReference type="ARBA" id="ARBA00022729"/>
    </source>
</evidence>
<evidence type="ECO:0000256" key="3">
    <source>
        <dbReference type="ARBA" id="ARBA00022597"/>
    </source>
</evidence>
<dbReference type="GO" id="GO:0015768">
    <property type="term" value="P:maltose transport"/>
    <property type="evidence" value="ECO:0007669"/>
    <property type="project" value="TreeGrafter"/>
</dbReference>
<keyword evidence="3 5" id="KW-0762">Sugar transport</keyword>
<keyword evidence="4 5" id="KW-0732">Signal</keyword>
<accession>A0A099WFM0</accession>
<evidence type="ECO:0000256" key="1">
    <source>
        <dbReference type="ARBA" id="ARBA00008520"/>
    </source>
</evidence>
<evidence type="ECO:0000256" key="5">
    <source>
        <dbReference type="RuleBase" id="RU365005"/>
    </source>
</evidence>
<comment type="similarity">
    <text evidence="1 5">Belongs to the bacterial solute-binding protein 1 family.</text>
</comment>
<dbReference type="PANTHER" id="PTHR30061">
    <property type="entry name" value="MALTOSE-BINDING PERIPLASMIC PROTEIN"/>
    <property type="match status" value="1"/>
</dbReference>
<keyword evidence="7" id="KW-1185">Reference proteome</keyword>
<dbReference type="GO" id="GO:0055052">
    <property type="term" value="C:ATP-binding cassette (ABC) transporter complex, substrate-binding subunit-containing"/>
    <property type="evidence" value="ECO:0007669"/>
    <property type="project" value="TreeGrafter"/>
</dbReference>
<gene>
    <name evidence="6" type="ORF">EP57_00685</name>
</gene>
<dbReference type="GO" id="GO:0015144">
    <property type="term" value="F:carbohydrate transmembrane transporter activity"/>
    <property type="evidence" value="ECO:0007669"/>
    <property type="project" value="InterPro"/>
</dbReference>
<comment type="caution">
    <text evidence="6">The sequence shown here is derived from an EMBL/GenBank/DDBJ whole genome shotgun (WGS) entry which is preliminary data.</text>
</comment>
<dbReference type="PANTHER" id="PTHR30061:SF50">
    <property type="entry name" value="MALTOSE_MALTODEXTRIN-BINDING PERIPLASMIC PROTEIN"/>
    <property type="match status" value="1"/>
</dbReference>
<dbReference type="GO" id="GO:0042956">
    <property type="term" value="P:maltodextrin transmembrane transport"/>
    <property type="evidence" value="ECO:0007669"/>
    <property type="project" value="TreeGrafter"/>
</dbReference>
<dbReference type="GO" id="GO:1901982">
    <property type="term" value="F:maltose binding"/>
    <property type="evidence" value="ECO:0007669"/>
    <property type="project" value="TreeGrafter"/>
</dbReference>
<feature type="signal peptide" evidence="5">
    <location>
        <begin position="1"/>
        <end position="26"/>
    </location>
</feature>
<dbReference type="SUPFAM" id="SSF53850">
    <property type="entry name" value="Periplasmic binding protein-like II"/>
    <property type="match status" value="1"/>
</dbReference>